<keyword evidence="4" id="KW-1185">Reference proteome</keyword>
<organism evidence="3 4">
    <name type="scientific">Bacillus phage G</name>
    <dbReference type="NCBI Taxonomy" id="2884420"/>
    <lineage>
        <taxon>Viruses</taxon>
        <taxon>Duplodnaviria</taxon>
        <taxon>Heunggongvirae</taxon>
        <taxon>Uroviricota</taxon>
        <taxon>Caudoviricetes</taxon>
        <taxon>Donellivirus</taxon>
        <taxon>Donellivirus gee</taxon>
    </lineage>
</organism>
<dbReference type="SUPFAM" id="SSF53067">
    <property type="entry name" value="Actin-like ATPase domain"/>
    <property type="match status" value="2"/>
</dbReference>
<sequence length="371" mass="41886">MAFWDKIKKASEDQNTNITPLLIGSDLGYGQIKTASGDTKKKFLSAVGIPVSNFGRSAAVTSEKELLSSLTVTMDNQTYYVGHNAIVNTRNGRLTLRQNKADDVHNKIKFLTSLALYMEEDQNYGEFDIVTGLPVLEYRNQKDQLEQMMSNNGRIFFFEMHYGPKVVSKQIKINNVKVISQGEGCFYDFILDDNGQIIPEKVNIVSGTVMVVDIGYRTSDIVTMENGRYIEPLSDQLNKGVNTIHQEILRLIMEKYGIKKELKDLDQFVRDGKFYHNTRDYDIRDIIKDAARPFAEDIVESLHTISNDQLGSVNHVIFTGGGASIIYEHIIPLLNSIVETSIMDDSEFCNASGYYKYGLLLQNAQKEIDNA</sequence>
<name>G3MAP7_9CAUD</name>
<evidence type="ECO:0000313" key="4">
    <source>
        <dbReference type="Proteomes" id="UP000009273"/>
    </source>
</evidence>
<dbReference type="KEGG" id="vg:18563720"/>
<dbReference type="Pfam" id="PF17989">
    <property type="entry name" value="ALP_N"/>
    <property type="match status" value="1"/>
</dbReference>
<dbReference type="InterPro" id="IPR049067">
    <property type="entry name" value="MreB-like_C"/>
</dbReference>
<dbReference type="CDD" id="cd24025">
    <property type="entry name" value="ASKHA_NBD_ParM_pCBH-like"/>
    <property type="match status" value="1"/>
</dbReference>
<evidence type="ECO:0000259" key="2">
    <source>
        <dbReference type="Pfam" id="PF21522"/>
    </source>
</evidence>
<dbReference type="OrthoDB" id="34544at10239"/>
<reference evidence="3 4" key="1">
    <citation type="submission" date="2011-09" db="EMBL/GenBank/DDBJ databases">
        <authorList>
            <person name="Pope W.H."/>
            <person name="Pedulla M.L."/>
            <person name="Ford M.E."/>
            <person name="Peebles C.L."/>
            <person name="Hatfull G.H."/>
            <person name="Hendrix R.W."/>
        </authorList>
    </citation>
    <scope>NUCLEOTIDE SEQUENCE [LARGE SCALE GENOMIC DNA]</scope>
    <source>
        <strain evidence="3">G</strain>
    </source>
</reference>
<dbReference type="InterPro" id="IPR043129">
    <property type="entry name" value="ATPase_NBD"/>
</dbReference>
<accession>G3MAP7</accession>
<dbReference type="Gene3D" id="3.30.420.40">
    <property type="match status" value="2"/>
</dbReference>
<protein>
    <submittedName>
        <fullName evidence="3">Gp506</fullName>
    </submittedName>
</protein>
<feature type="domain" description="Actin homologue MreB-like C-terminal" evidence="2">
    <location>
        <begin position="211"/>
        <end position="329"/>
    </location>
</feature>
<dbReference type="InterPro" id="IPR040607">
    <property type="entry name" value="ALP_N"/>
</dbReference>
<dbReference type="EMBL" id="JN638751">
    <property type="protein sequence ID" value="AEO93764.1"/>
    <property type="molecule type" value="Genomic_DNA"/>
</dbReference>
<gene>
    <name evidence="3" type="primary">506</name>
    <name evidence="3" type="ORF">G_506</name>
</gene>
<feature type="domain" description="Actin-like protein N-terminal" evidence="1">
    <location>
        <begin position="24"/>
        <end position="184"/>
    </location>
</feature>
<evidence type="ECO:0000259" key="1">
    <source>
        <dbReference type="Pfam" id="PF17989"/>
    </source>
</evidence>
<evidence type="ECO:0000313" key="3">
    <source>
        <dbReference type="EMBL" id="AEO93764.1"/>
    </source>
</evidence>
<proteinExistence type="predicted"/>
<dbReference type="RefSeq" id="YP_009015809.1">
    <property type="nucleotide sequence ID" value="NC_023719.1"/>
</dbReference>
<dbReference type="GeneID" id="18563720"/>
<dbReference type="Pfam" id="PF21522">
    <property type="entry name" value="MreB-like_C"/>
    <property type="match status" value="1"/>
</dbReference>
<dbReference type="Proteomes" id="UP000009273">
    <property type="component" value="Segment"/>
</dbReference>